<comment type="cofactor">
    <cofactor evidence="1 17">
        <name>FAD</name>
        <dbReference type="ChEBI" id="CHEBI:57692"/>
    </cofactor>
</comment>
<evidence type="ECO:0000256" key="5">
    <source>
        <dbReference type="ARBA" id="ARBA00010485"/>
    </source>
</evidence>
<dbReference type="NCBIfam" id="NF010478">
    <property type="entry name" value="PRK13903.1"/>
    <property type="match status" value="1"/>
</dbReference>
<dbReference type="SUPFAM" id="SSF56176">
    <property type="entry name" value="FAD-binding/transporter-associated domain-like"/>
    <property type="match status" value="1"/>
</dbReference>
<keyword evidence="11 17" id="KW-0133">Cell shape</keyword>
<evidence type="ECO:0000256" key="7">
    <source>
        <dbReference type="ARBA" id="ARBA00022618"/>
    </source>
</evidence>
<accession>A0A2S3Z524</accession>
<evidence type="ECO:0000256" key="8">
    <source>
        <dbReference type="ARBA" id="ARBA00022630"/>
    </source>
</evidence>
<dbReference type="GO" id="GO:0008360">
    <property type="term" value="P:regulation of cell shape"/>
    <property type="evidence" value="ECO:0007669"/>
    <property type="project" value="UniProtKB-KW"/>
</dbReference>
<dbReference type="PANTHER" id="PTHR21071">
    <property type="entry name" value="UDP-N-ACETYLENOLPYRUVOYLGLUCOSAMINE REDUCTASE"/>
    <property type="match status" value="1"/>
</dbReference>
<evidence type="ECO:0000313" key="19">
    <source>
        <dbReference type="EMBL" id="POH58721.1"/>
    </source>
</evidence>
<feature type="active site" description="Proton donor" evidence="17">
    <location>
        <position position="271"/>
    </location>
</feature>
<dbReference type="EC" id="1.3.1.98" evidence="17"/>
<comment type="subcellular location">
    <subcellularLocation>
        <location evidence="3 17">Cytoplasm</location>
    </subcellularLocation>
</comment>
<dbReference type="GO" id="GO:0071949">
    <property type="term" value="F:FAD binding"/>
    <property type="evidence" value="ECO:0007669"/>
    <property type="project" value="InterPro"/>
</dbReference>
<evidence type="ECO:0000256" key="12">
    <source>
        <dbReference type="ARBA" id="ARBA00022984"/>
    </source>
</evidence>
<keyword evidence="15 17" id="KW-0961">Cell wall biogenesis/degradation</keyword>
<evidence type="ECO:0000256" key="9">
    <source>
        <dbReference type="ARBA" id="ARBA00022827"/>
    </source>
</evidence>
<evidence type="ECO:0000256" key="15">
    <source>
        <dbReference type="ARBA" id="ARBA00023316"/>
    </source>
</evidence>
<dbReference type="SUPFAM" id="SSF56194">
    <property type="entry name" value="Uridine diphospho-N-Acetylenolpyruvylglucosamine reductase, MurB, C-terminal domain"/>
    <property type="match status" value="1"/>
</dbReference>
<dbReference type="GO" id="GO:0008762">
    <property type="term" value="F:UDP-N-acetylmuramate dehydrogenase activity"/>
    <property type="evidence" value="ECO:0007669"/>
    <property type="project" value="UniProtKB-UniRule"/>
</dbReference>
<dbReference type="InterPro" id="IPR016166">
    <property type="entry name" value="FAD-bd_PCMH"/>
</dbReference>
<keyword evidence="6 17" id="KW-0963">Cytoplasm</keyword>
<dbReference type="Gene3D" id="3.30.43.10">
    <property type="entry name" value="Uridine Diphospho-n-acetylenolpyruvylglucosamine Reductase, domain 2"/>
    <property type="match status" value="1"/>
</dbReference>
<evidence type="ECO:0000256" key="2">
    <source>
        <dbReference type="ARBA" id="ARBA00003921"/>
    </source>
</evidence>
<evidence type="ECO:0000256" key="16">
    <source>
        <dbReference type="ARBA" id="ARBA00048914"/>
    </source>
</evidence>
<dbReference type="UniPathway" id="UPA00219"/>
<evidence type="ECO:0000256" key="4">
    <source>
        <dbReference type="ARBA" id="ARBA00004752"/>
    </source>
</evidence>
<evidence type="ECO:0000256" key="17">
    <source>
        <dbReference type="HAMAP-Rule" id="MF_00037"/>
    </source>
</evidence>
<dbReference type="HAMAP" id="MF_00037">
    <property type="entry name" value="MurB"/>
    <property type="match status" value="1"/>
</dbReference>
<keyword evidence="9 17" id="KW-0274">FAD</keyword>
<dbReference type="Proteomes" id="UP000237104">
    <property type="component" value="Unassembled WGS sequence"/>
</dbReference>
<dbReference type="Gene3D" id="3.30.465.10">
    <property type="match status" value="1"/>
</dbReference>
<evidence type="ECO:0000256" key="13">
    <source>
        <dbReference type="ARBA" id="ARBA00023002"/>
    </source>
</evidence>
<dbReference type="GO" id="GO:0005829">
    <property type="term" value="C:cytosol"/>
    <property type="evidence" value="ECO:0007669"/>
    <property type="project" value="TreeGrafter"/>
</dbReference>
<evidence type="ECO:0000256" key="3">
    <source>
        <dbReference type="ARBA" id="ARBA00004496"/>
    </source>
</evidence>
<dbReference type="AlphaFoldDB" id="A0A2S3Z524"/>
<feature type="domain" description="FAD-binding PCMH-type" evidence="18">
    <location>
        <begin position="23"/>
        <end position="207"/>
    </location>
</feature>
<comment type="catalytic activity">
    <reaction evidence="16 17">
        <text>UDP-N-acetyl-alpha-D-muramate + NADP(+) = UDP-N-acetyl-3-O-(1-carboxyvinyl)-alpha-D-glucosamine + NADPH + H(+)</text>
        <dbReference type="Rhea" id="RHEA:12248"/>
        <dbReference type="ChEBI" id="CHEBI:15378"/>
        <dbReference type="ChEBI" id="CHEBI:57783"/>
        <dbReference type="ChEBI" id="CHEBI:58349"/>
        <dbReference type="ChEBI" id="CHEBI:68483"/>
        <dbReference type="ChEBI" id="CHEBI:70757"/>
        <dbReference type="EC" id="1.3.1.98"/>
    </reaction>
</comment>
<sequence>MTDPVAAPVPATVTLAELTTLRVGGAPAHLVAPADEAGLIQAALDAWGSDEPWVLLGGGSNTVAADTGFDGTVIRVCTRGVEVLAPSAETGAGAETDGDVDGRPVRIRVQAGEPWDDLVALTVANGWAGIEALSGIPGTSGAAPVQNIGAYGQDLANSLAAIDFLDFESGEVERLSAAELGLGYRTSVLKQGRRGVVLAIELELRDMSAQAAVLGSALSQPVTYPQLANALGVQLGDRVPLAELRQSVLGLRAGKGMVLDAADPDTYSAGSFFTNPIVTESFARTLPDEAPRWKQAEIELPDRVIPLDEYAGVGPMPGVEVLRTVKLSAAWLIENSGIHRGFRLPGSGAAISSKHSLAITNTGTATADEIGQLARFVQQRVQADFGVILHPEPVFVGFSLL</sequence>
<dbReference type="InterPro" id="IPR036635">
    <property type="entry name" value="MurB_C_sf"/>
</dbReference>
<dbReference type="EMBL" id="PPXF01000070">
    <property type="protein sequence ID" value="POH58721.1"/>
    <property type="molecule type" value="Genomic_DNA"/>
</dbReference>
<protein>
    <recommendedName>
        <fullName evidence="17">UDP-N-acetylenolpyruvoylglucosamine reductase</fullName>
        <ecNumber evidence="17">1.3.1.98</ecNumber>
    </recommendedName>
    <alternativeName>
        <fullName evidence="17">UDP-N-acetylmuramate dehydrogenase</fullName>
    </alternativeName>
</protein>
<evidence type="ECO:0000256" key="10">
    <source>
        <dbReference type="ARBA" id="ARBA00022857"/>
    </source>
</evidence>
<dbReference type="InterPro" id="IPR016167">
    <property type="entry name" value="FAD-bd_PCMH_sub1"/>
</dbReference>
<evidence type="ECO:0000256" key="6">
    <source>
        <dbReference type="ARBA" id="ARBA00022490"/>
    </source>
</evidence>
<comment type="pathway">
    <text evidence="4 17">Cell wall biogenesis; peptidoglycan biosynthesis.</text>
</comment>
<keyword evidence="7 17" id="KW-0132">Cell division</keyword>
<feature type="active site" evidence="17">
    <location>
        <position position="185"/>
    </location>
</feature>
<dbReference type="InterPro" id="IPR036318">
    <property type="entry name" value="FAD-bd_PCMH-like_sf"/>
</dbReference>
<dbReference type="GO" id="GO:0051301">
    <property type="term" value="P:cell division"/>
    <property type="evidence" value="ECO:0007669"/>
    <property type="project" value="UniProtKB-KW"/>
</dbReference>
<keyword evidence="14 17" id="KW-0131">Cell cycle</keyword>
<dbReference type="InterPro" id="IPR016169">
    <property type="entry name" value="FAD-bd_PCMH_sub2"/>
</dbReference>
<keyword evidence="12 17" id="KW-0573">Peptidoglycan synthesis</keyword>
<dbReference type="InterPro" id="IPR006094">
    <property type="entry name" value="Oxid_FAD_bind_N"/>
</dbReference>
<evidence type="ECO:0000256" key="14">
    <source>
        <dbReference type="ARBA" id="ARBA00023306"/>
    </source>
</evidence>
<dbReference type="GO" id="GO:0071555">
    <property type="term" value="P:cell wall organization"/>
    <property type="evidence" value="ECO:0007669"/>
    <property type="project" value="UniProtKB-KW"/>
</dbReference>
<gene>
    <name evidence="17" type="primary">murB</name>
    <name evidence="19" type="ORF">C3B59_18760</name>
</gene>
<comment type="similarity">
    <text evidence="5 17">Belongs to the MurB family.</text>
</comment>
<dbReference type="Pfam" id="PF02873">
    <property type="entry name" value="MurB_C"/>
    <property type="match status" value="1"/>
</dbReference>
<evidence type="ECO:0000313" key="20">
    <source>
        <dbReference type="Proteomes" id="UP000237104"/>
    </source>
</evidence>
<comment type="caution">
    <text evidence="19">The sequence shown here is derived from an EMBL/GenBank/DDBJ whole genome shotgun (WGS) entry which is preliminary data.</text>
</comment>
<keyword evidence="10 17" id="KW-0521">NADP</keyword>
<organism evidence="19 20">
    <name type="scientific">Cryobacterium zongtaii</name>
    <dbReference type="NCBI Taxonomy" id="1259217"/>
    <lineage>
        <taxon>Bacteria</taxon>
        <taxon>Bacillati</taxon>
        <taxon>Actinomycetota</taxon>
        <taxon>Actinomycetes</taxon>
        <taxon>Micrococcales</taxon>
        <taxon>Microbacteriaceae</taxon>
        <taxon>Cryobacterium</taxon>
    </lineage>
</organism>
<dbReference type="InterPro" id="IPR003170">
    <property type="entry name" value="MurB"/>
</dbReference>
<keyword evidence="13 17" id="KW-0560">Oxidoreductase</keyword>
<evidence type="ECO:0000259" key="18">
    <source>
        <dbReference type="PROSITE" id="PS51387"/>
    </source>
</evidence>
<keyword evidence="8 17" id="KW-0285">Flavoprotein</keyword>
<reference evidence="19 20" key="1">
    <citation type="submission" date="2018-01" db="EMBL/GenBank/DDBJ databases">
        <title>Cryobacterium sp. nov., from glaciers in China.</title>
        <authorList>
            <person name="Liu Q."/>
            <person name="Xin Y.-H."/>
        </authorList>
    </citation>
    <scope>NUCLEOTIDE SEQUENCE [LARGE SCALE GENOMIC DNA]</scope>
    <source>
        <strain evidence="19 20">TMB1-8</strain>
    </source>
</reference>
<comment type="function">
    <text evidence="2 17">Cell wall formation.</text>
</comment>
<dbReference type="InterPro" id="IPR011601">
    <property type="entry name" value="MurB_C"/>
</dbReference>
<dbReference type="PROSITE" id="PS51387">
    <property type="entry name" value="FAD_PCMH"/>
    <property type="match status" value="1"/>
</dbReference>
<name>A0A2S3Z524_9MICO</name>
<dbReference type="Pfam" id="PF01565">
    <property type="entry name" value="FAD_binding_4"/>
    <property type="match status" value="1"/>
</dbReference>
<proteinExistence type="inferred from homology"/>
<dbReference type="RefSeq" id="WP_103432698.1">
    <property type="nucleotide sequence ID" value="NZ_PPXF01000070.1"/>
</dbReference>
<evidence type="ECO:0000256" key="11">
    <source>
        <dbReference type="ARBA" id="ARBA00022960"/>
    </source>
</evidence>
<feature type="active site" evidence="17">
    <location>
        <position position="392"/>
    </location>
</feature>
<dbReference type="GO" id="GO:0009252">
    <property type="term" value="P:peptidoglycan biosynthetic process"/>
    <property type="evidence" value="ECO:0007669"/>
    <property type="project" value="UniProtKB-UniRule"/>
</dbReference>
<dbReference type="PANTHER" id="PTHR21071:SF4">
    <property type="entry name" value="UDP-N-ACETYLENOLPYRUVOYLGLUCOSAMINE REDUCTASE"/>
    <property type="match status" value="1"/>
</dbReference>
<dbReference type="OrthoDB" id="9804753at2"/>
<dbReference type="Gene3D" id="3.90.78.10">
    <property type="entry name" value="UDP-N-acetylenolpyruvoylglucosamine reductase, C-terminal domain"/>
    <property type="match status" value="1"/>
</dbReference>
<evidence type="ECO:0000256" key="1">
    <source>
        <dbReference type="ARBA" id="ARBA00001974"/>
    </source>
</evidence>